<dbReference type="NCBIfam" id="NF004127">
    <property type="entry name" value="PRK05617.1"/>
    <property type="match status" value="1"/>
</dbReference>
<proteinExistence type="predicted"/>
<dbReference type="GO" id="GO:0006574">
    <property type="term" value="P:L-valine catabolic process"/>
    <property type="evidence" value="ECO:0007669"/>
    <property type="project" value="TreeGrafter"/>
</dbReference>
<gene>
    <name evidence="5" type="ORF">GU243_18730</name>
</gene>
<name>A0A6P1NWT3_9MICC</name>
<dbReference type="EC" id="3.1.2.4" evidence="2"/>
<dbReference type="GO" id="GO:0003860">
    <property type="term" value="F:3-hydroxyisobutyryl-CoA hydrolase activity"/>
    <property type="evidence" value="ECO:0007669"/>
    <property type="project" value="UniProtKB-EC"/>
</dbReference>
<organism evidence="5 6">
    <name type="scientific">Pseudarthrobacter psychrotolerans</name>
    <dbReference type="NCBI Taxonomy" id="2697569"/>
    <lineage>
        <taxon>Bacteria</taxon>
        <taxon>Bacillati</taxon>
        <taxon>Actinomycetota</taxon>
        <taxon>Actinomycetes</taxon>
        <taxon>Micrococcales</taxon>
        <taxon>Micrococcaceae</taxon>
        <taxon>Pseudarthrobacter</taxon>
    </lineage>
</organism>
<dbReference type="GO" id="GO:0005829">
    <property type="term" value="C:cytosol"/>
    <property type="evidence" value="ECO:0007669"/>
    <property type="project" value="TreeGrafter"/>
</dbReference>
<dbReference type="Gene3D" id="3.90.226.10">
    <property type="entry name" value="2-enoyl-CoA Hydratase, Chain A, domain 1"/>
    <property type="match status" value="1"/>
</dbReference>
<dbReference type="EMBL" id="CP047898">
    <property type="protein sequence ID" value="QHK21401.1"/>
    <property type="molecule type" value="Genomic_DNA"/>
</dbReference>
<sequence length="379" mass="39688">MTGLPPEAGAAKAGGAEAGTAEVLFERRGHLGIMTLNRPKAVNALNAGMVAAMLAQLTAWADDDGMAAVLVHGAGERGLCAGGDIVAIYRDILGGGTETADFWQAEYRLNSLIAAYPKPYVALMDGLVLGGGVGISAHGSVRVVTERTRTGMPETTIGFVPDVGGTWLLAKSPGETGTHAALTGAHLTGADALFLGLADHFVPSGRLPELAAALEHESAEAAVVRFAQSPPPSGLEAQRDWIDAAYASDDVEDIVRRLRTVEGAPGGAPGGEPRAEATEGAATIEAKSPTAVKVTLESLRRAKGLTLDEALAQEYRVGLRFLAAPDFREGIRAQVVDKDRTPQWKPATLHEVRAADVERFFAPLGDRELNLHTKEPDNA</sequence>
<evidence type="ECO:0000256" key="3">
    <source>
        <dbReference type="ARBA" id="ARBA00022801"/>
    </source>
</evidence>
<evidence type="ECO:0000259" key="4">
    <source>
        <dbReference type="Pfam" id="PF16113"/>
    </source>
</evidence>
<dbReference type="InterPro" id="IPR045004">
    <property type="entry name" value="ECH_dom"/>
</dbReference>
<keyword evidence="6" id="KW-1185">Reference proteome</keyword>
<dbReference type="AlphaFoldDB" id="A0A6P1NWT3"/>
<dbReference type="GO" id="GO:0016853">
    <property type="term" value="F:isomerase activity"/>
    <property type="evidence" value="ECO:0007669"/>
    <property type="project" value="UniProtKB-KW"/>
</dbReference>
<dbReference type="Proteomes" id="UP000464186">
    <property type="component" value="Chromosome"/>
</dbReference>
<keyword evidence="5" id="KW-0413">Isomerase</keyword>
<evidence type="ECO:0000256" key="1">
    <source>
        <dbReference type="ARBA" id="ARBA00001709"/>
    </source>
</evidence>
<dbReference type="PANTHER" id="PTHR43176:SF3">
    <property type="entry name" value="3-HYDROXYISOBUTYRYL-COA HYDROLASE, MITOCHONDRIAL"/>
    <property type="match status" value="1"/>
</dbReference>
<protein>
    <recommendedName>
        <fullName evidence="2">3-hydroxyisobutyryl-CoA hydrolase</fullName>
        <ecNumber evidence="2">3.1.2.4</ecNumber>
    </recommendedName>
</protein>
<comment type="catalytic activity">
    <reaction evidence="1">
        <text>3-hydroxy-2-methylpropanoyl-CoA + H2O = 3-hydroxy-2-methylpropanoate + CoA + H(+)</text>
        <dbReference type="Rhea" id="RHEA:20888"/>
        <dbReference type="ChEBI" id="CHEBI:11805"/>
        <dbReference type="ChEBI" id="CHEBI:15377"/>
        <dbReference type="ChEBI" id="CHEBI:15378"/>
        <dbReference type="ChEBI" id="CHEBI:57287"/>
        <dbReference type="ChEBI" id="CHEBI:57340"/>
        <dbReference type="EC" id="3.1.2.4"/>
    </reaction>
</comment>
<keyword evidence="3" id="KW-0378">Hydrolase</keyword>
<accession>A0A6P1NWT3</accession>
<dbReference type="KEGG" id="psey:GU243_18730"/>
<reference evidence="5 6" key="1">
    <citation type="submission" date="2020-01" db="EMBL/GenBank/DDBJ databases">
        <title>Pseudarthrobacter psychrotolerans sp. nov., isolated from antarctic soil.</title>
        <authorList>
            <person name="Shin Y."/>
            <person name="Park W."/>
        </authorList>
    </citation>
    <scope>NUCLEOTIDE SEQUENCE [LARGE SCALE GENOMIC DNA]</scope>
    <source>
        <strain evidence="5 6">YJ56</strain>
    </source>
</reference>
<evidence type="ECO:0000256" key="2">
    <source>
        <dbReference type="ARBA" id="ARBA00011915"/>
    </source>
</evidence>
<dbReference type="InterPro" id="IPR032259">
    <property type="entry name" value="HIBYL-CoA-H"/>
</dbReference>
<feature type="domain" description="Enoyl-CoA hydratase/isomerase" evidence="4">
    <location>
        <begin position="32"/>
        <end position="361"/>
    </location>
</feature>
<dbReference type="CDD" id="cd06558">
    <property type="entry name" value="crotonase-like"/>
    <property type="match status" value="1"/>
</dbReference>
<dbReference type="PANTHER" id="PTHR43176">
    <property type="entry name" value="3-HYDROXYISOBUTYRYL-COA HYDROLASE-RELATED"/>
    <property type="match status" value="1"/>
</dbReference>
<dbReference type="Pfam" id="PF16113">
    <property type="entry name" value="ECH_2"/>
    <property type="match status" value="1"/>
</dbReference>
<dbReference type="SUPFAM" id="SSF52096">
    <property type="entry name" value="ClpP/crotonase"/>
    <property type="match status" value="1"/>
</dbReference>
<evidence type="ECO:0000313" key="6">
    <source>
        <dbReference type="Proteomes" id="UP000464186"/>
    </source>
</evidence>
<evidence type="ECO:0000313" key="5">
    <source>
        <dbReference type="EMBL" id="QHK21401.1"/>
    </source>
</evidence>
<dbReference type="InterPro" id="IPR029045">
    <property type="entry name" value="ClpP/crotonase-like_dom_sf"/>
</dbReference>